<dbReference type="EMBL" id="OX395135">
    <property type="protein sequence ID" value="CAI5785685.1"/>
    <property type="molecule type" value="Genomic_DNA"/>
</dbReference>
<sequence length="64" mass="7404">MGFPFRVPQSKTERIQGSLWVPAGKRRPLMSISRSLEMRKAGSEDLLQREASRGRFLFPRGGWR</sequence>
<evidence type="ECO:0000313" key="2">
    <source>
        <dbReference type="Proteomes" id="UP001178461"/>
    </source>
</evidence>
<dbReference type="Proteomes" id="UP001178461">
    <property type="component" value="Chromosome 10"/>
</dbReference>
<proteinExistence type="predicted"/>
<reference evidence="1" key="1">
    <citation type="submission" date="2022-12" db="EMBL/GenBank/DDBJ databases">
        <authorList>
            <person name="Alioto T."/>
            <person name="Alioto T."/>
            <person name="Gomez Garrido J."/>
        </authorList>
    </citation>
    <scope>NUCLEOTIDE SEQUENCE</scope>
</reference>
<name>A0AA35KWS2_9SAUR</name>
<organism evidence="1 2">
    <name type="scientific">Podarcis lilfordi</name>
    <name type="common">Lilford's wall lizard</name>
    <dbReference type="NCBI Taxonomy" id="74358"/>
    <lineage>
        <taxon>Eukaryota</taxon>
        <taxon>Metazoa</taxon>
        <taxon>Chordata</taxon>
        <taxon>Craniata</taxon>
        <taxon>Vertebrata</taxon>
        <taxon>Euteleostomi</taxon>
        <taxon>Lepidosauria</taxon>
        <taxon>Squamata</taxon>
        <taxon>Bifurcata</taxon>
        <taxon>Unidentata</taxon>
        <taxon>Episquamata</taxon>
        <taxon>Laterata</taxon>
        <taxon>Lacertibaenia</taxon>
        <taxon>Lacertidae</taxon>
        <taxon>Podarcis</taxon>
    </lineage>
</organism>
<evidence type="ECO:0000313" key="1">
    <source>
        <dbReference type="EMBL" id="CAI5785685.1"/>
    </source>
</evidence>
<dbReference type="AlphaFoldDB" id="A0AA35KWS2"/>
<gene>
    <name evidence="1" type="ORF">PODLI_1B003654</name>
</gene>
<accession>A0AA35KWS2</accession>
<protein>
    <submittedName>
        <fullName evidence="1">Uncharacterized protein</fullName>
    </submittedName>
</protein>
<keyword evidence="2" id="KW-1185">Reference proteome</keyword>